<dbReference type="Proteomes" id="UP000295164">
    <property type="component" value="Unassembled WGS sequence"/>
</dbReference>
<keyword evidence="3" id="KW-1185">Reference proteome</keyword>
<protein>
    <submittedName>
        <fullName evidence="2">M23 family metallopeptidase</fullName>
    </submittedName>
</protein>
<sequence>MAGRFPGNRTCAGGVLPRNRTMTALFAFLFAFLPGADSLQLRIGPAPAYIERDAKRQVLNLDLLVQNRYPDTLTLVALKLRVRDRSGRPVLERFVDGNGLHPSIQTIPDRVVPPGADALFFNPFHQFEAGLPLDTLEFELHFTRTDGSEVSVRQGVHPATGPGTPLLDLPVAERLLVYDGHDYYAHHRRFQADDPRIRAFGLKGNFMRFSYDFLVVDAQGAGQPSGASPDSMRSWFGFGVTVRAAAAGEVIAVSDTALDDRSFNVDDLHRSALALYGNYVAVRHRDGSVALYGHLRQGSARVRKGDRISTGTPIAAVGASGSALMPHLHFELRTGTGHEAEGLPSTFRNFRRLQGSRVIREKEGLVDSGELVQAVR</sequence>
<dbReference type="Pfam" id="PF01551">
    <property type="entry name" value="Peptidase_M23"/>
    <property type="match status" value="1"/>
</dbReference>
<dbReference type="EMBL" id="SKFH01000001">
    <property type="protein sequence ID" value="TCZ74914.1"/>
    <property type="molecule type" value="Genomic_DNA"/>
</dbReference>
<dbReference type="InterPro" id="IPR011055">
    <property type="entry name" value="Dup_hybrid_motif"/>
</dbReference>
<dbReference type="Gene3D" id="2.70.70.10">
    <property type="entry name" value="Glucose Permease (Domain IIA)"/>
    <property type="match status" value="1"/>
</dbReference>
<evidence type="ECO:0000313" key="3">
    <source>
        <dbReference type="Proteomes" id="UP000295164"/>
    </source>
</evidence>
<dbReference type="SUPFAM" id="SSF51261">
    <property type="entry name" value="Duplicated hybrid motif"/>
    <property type="match status" value="1"/>
</dbReference>
<dbReference type="PANTHER" id="PTHR21666">
    <property type="entry name" value="PEPTIDASE-RELATED"/>
    <property type="match status" value="1"/>
</dbReference>
<proteinExistence type="predicted"/>
<dbReference type="AlphaFoldDB" id="A0A4R4E5J5"/>
<dbReference type="GO" id="GO:0004222">
    <property type="term" value="F:metalloendopeptidase activity"/>
    <property type="evidence" value="ECO:0007669"/>
    <property type="project" value="TreeGrafter"/>
</dbReference>
<dbReference type="PANTHER" id="PTHR21666:SF270">
    <property type="entry name" value="MUREIN HYDROLASE ACTIVATOR ENVC"/>
    <property type="match status" value="1"/>
</dbReference>
<dbReference type="InterPro" id="IPR016047">
    <property type="entry name" value="M23ase_b-sheet_dom"/>
</dbReference>
<evidence type="ECO:0000259" key="1">
    <source>
        <dbReference type="Pfam" id="PF01551"/>
    </source>
</evidence>
<comment type="caution">
    <text evidence="2">The sequence shown here is derived from an EMBL/GenBank/DDBJ whole genome shotgun (WGS) entry which is preliminary data.</text>
</comment>
<organism evidence="2 3">
    <name type="scientific">Flaviaesturariibacter aridisoli</name>
    <dbReference type="NCBI Taxonomy" id="2545761"/>
    <lineage>
        <taxon>Bacteria</taxon>
        <taxon>Pseudomonadati</taxon>
        <taxon>Bacteroidota</taxon>
        <taxon>Chitinophagia</taxon>
        <taxon>Chitinophagales</taxon>
        <taxon>Chitinophagaceae</taxon>
        <taxon>Flaviaestuariibacter</taxon>
    </lineage>
</organism>
<dbReference type="CDD" id="cd12797">
    <property type="entry name" value="M23_peptidase"/>
    <property type="match status" value="1"/>
</dbReference>
<name>A0A4R4E5J5_9BACT</name>
<feature type="domain" description="M23ase beta-sheet core" evidence="1">
    <location>
        <begin position="239"/>
        <end position="335"/>
    </location>
</feature>
<reference evidence="2 3" key="1">
    <citation type="submission" date="2019-03" db="EMBL/GenBank/DDBJ databases">
        <authorList>
            <person name="Kim M.K.M."/>
        </authorList>
    </citation>
    <scope>NUCLEOTIDE SEQUENCE [LARGE SCALE GENOMIC DNA]</scope>
    <source>
        <strain evidence="2 3">17J68-15</strain>
    </source>
</reference>
<dbReference type="OrthoDB" id="9809488at2"/>
<gene>
    <name evidence="2" type="ORF">E0486_01005</name>
</gene>
<evidence type="ECO:0000313" key="2">
    <source>
        <dbReference type="EMBL" id="TCZ74914.1"/>
    </source>
</evidence>
<dbReference type="InterPro" id="IPR050570">
    <property type="entry name" value="Cell_wall_metabolism_enzyme"/>
</dbReference>
<accession>A0A4R4E5J5</accession>